<feature type="compositionally biased region" description="Low complexity" evidence="1">
    <location>
        <begin position="18"/>
        <end position="33"/>
    </location>
</feature>
<gene>
    <name evidence="2" type="ORF">B0T25DRAFT_127289</name>
</gene>
<feature type="region of interest" description="Disordered" evidence="1">
    <location>
        <begin position="1069"/>
        <end position="1102"/>
    </location>
</feature>
<feature type="region of interest" description="Disordered" evidence="1">
    <location>
        <begin position="735"/>
        <end position="1006"/>
    </location>
</feature>
<keyword evidence="3" id="KW-1185">Reference proteome</keyword>
<evidence type="ECO:0000313" key="2">
    <source>
        <dbReference type="EMBL" id="KAK3360315.1"/>
    </source>
</evidence>
<feature type="region of interest" description="Disordered" evidence="1">
    <location>
        <begin position="312"/>
        <end position="346"/>
    </location>
</feature>
<feature type="compositionally biased region" description="Low complexity" evidence="1">
    <location>
        <begin position="685"/>
        <end position="704"/>
    </location>
</feature>
<proteinExistence type="predicted"/>
<feature type="compositionally biased region" description="Basic residues" evidence="1">
    <location>
        <begin position="1409"/>
        <end position="1418"/>
    </location>
</feature>
<feature type="compositionally biased region" description="Low complexity" evidence="1">
    <location>
        <begin position="851"/>
        <end position="861"/>
    </location>
</feature>
<organism evidence="2 3">
    <name type="scientific">Lasiosphaeria hispida</name>
    <dbReference type="NCBI Taxonomy" id="260671"/>
    <lineage>
        <taxon>Eukaryota</taxon>
        <taxon>Fungi</taxon>
        <taxon>Dikarya</taxon>
        <taxon>Ascomycota</taxon>
        <taxon>Pezizomycotina</taxon>
        <taxon>Sordariomycetes</taxon>
        <taxon>Sordariomycetidae</taxon>
        <taxon>Sordariales</taxon>
        <taxon>Lasiosphaeriaceae</taxon>
        <taxon>Lasiosphaeria</taxon>
    </lineage>
</organism>
<feature type="compositionally biased region" description="Polar residues" evidence="1">
    <location>
        <begin position="619"/>
        <end position="640"/>
    </location>
</feature>
<feature type="compositionally biased region" description="Low complexity" evidence="1">
    <location>
        <begin position="985"/>
        <end position="994"/>
    </location>
</feature>
<feature type="compositionally biased region" description="Polar residues" evidence="1">
    <location>
        <begin position="838"/>
        <end position="850"/>
    </location>
</feature>
<feature type="compositionally biased region" description="Low complexity" evidence="1">
    <location>
        <begin position="1271"/>
        <end position="1285"/>
    </location>
</feature>
<feature type="compositionally biased region" description="Low complexity" evidence="1">
    <location>
        <begin position="1294"/>
        <end position="1304"/>
    </location>
</feature>
<feature type="compositionally biased region" description="Polar residues" evidence="1">
    <location>
        <begin position="1133"/>
        <end position="1158"/>
    </location>
</feature>
<feature type="compositionally biased region" description="Low complexity" evidence="1">
    <location>
        <begin position="332"/>
        <end position="346"/>
    </location>
</feature>
<feature type="region of interest" description="Disordered" evidence="1">
    <location>
        <begin position="425"/>
        <end position="533"/>
    </location>
</feature>
<feature type="compositionally biased region" description="Basic and acidic residues" evidence="1">
    <location>
        <begin position="867"/>
        <end position="885"/>
    </location>
</feature>
<feature type="compositionally biased region" description="Basic and acidic residues" evidence="1">
    <location>
        <begin position="926"/>
        <end position="939"/>
    </location>
</feature>
<feature type="compositionally biased region" description="Low complexity" evidence="1">
    <location>
        <begin position="776"/>
        <end position="791"/>
    </location>
</feature>
<feature type="compositionally biased region" description="Basic and acidic residues" evidence="1">
    <location>
        <begin position="1074"/>
        <end position="1086"/>
    </location>
</feature>
<feature type="region of interest" description="Disordered" evidence="1">
    <location>
        <begin position="606"/>
        <end position="707"/>
    </location>
</feature>
<feature type="compositionally biased region" description="Pro residues" evidence="1">
    <location>
        <begin position="1386"/>
        <end position="1400"/>
    </location>
</feature>
<name>A0AAJ0HRX5_9PEZI</name>
<feature type="region of interest" description="Disordered" evidence="1">
    <location>
        <begin position="1133"/>
        <end position="1418"/>
    </location>
</feature>
<evidence type="ECO:0000256" key="1">
    <source>
        <dbReference type="SAM" id="MobiDB-lite"/>
    </source>
</evidence>
<feature type="compositionally biased region" description="Polar residues" evidence="1">
    <location>
        <begin position="969"/>
        <end position="979"/>
    </location>
</feature>
<feature type="compositionally biased region" description="Basic and acidic residues" evidence="1">
    <location>
        <begin position="764"/>
        <end position="773"/>
    </location>
</feature>
<feature type="compositionally biased region" description="Low complexity" evidence="1">
    <location>
        <begin position="428"/>
        <end position="441"/>
    </location>
</feature>
<evidence type="ECO:0000313" key="3">
    <source>
        <dbReference type="Proteomes" id="UP001275084"/>
    </source>
</evidence>
<reference evidence="2" key="2">
    <citation type="submission" date="2023-06" db="EMBL/GenBank/DDBJ databases">
        <authorList>
            <consortium name="Lawrence Berkeley National Laboratory"/>
            <person name="Haridas S."/>
            <person name="Hensen N."/>
            <person name="Bonometti L."/>
            <person name="Westerberg I."/>
            <person name="Brannstrom I.O."/>
            <person name="Guillou S."/>
            <person name="Cros-Aarteil S."/>
            <person name="Calhoun S."/>
            <person name="Kuo A."/>
            <person name="Mondo S."/>
            <person name="Pangilinan J."/>
            <person name="Riley R."/>
            <person name="Labutti K."/>
            <person name="Andreopoulos B."/>
            <person name="Lipzen A."/>
            <person name="Chen C."/>
            <person name="Yanf M."/>
            <person name="Daum C."/>
            <person name="Ng V."/>
            <person name="Clum A."/>
            <person name="Steindorff A."/>
            <person name="Ohm R."/>
            <person name="Martin F."/>
            <person name="Silar P."/>
            <person name="Natvig D."/>
            <person name="Lalanne C."/>
            <person name="Gautier V."/>
            <person name="Ament-Velasquez S.L."/>
            <person name="Kruys A."/>
            <person name="Hutchinson M.I."/>
            <person name="Powell A.J."/>
            <person name="Barry K."/>
            <person name="Miller A.N."/>
            <person name="Grigoriev I.V."/>
            <person name="Debuchy R."/>
            <person name="Gladieux P."/>
            <person name="Thoren M.H."/>
            <person name="Johannesson H."/>
        </authorList>
    </citation>
    <scope>NUCLEOTIDE SEQUENCE</scope>
    <source>
        <strain evidence="2">CBS 955.72</strain>
    </source>
</reference>
<feature type="compositionally biased region" description="Low complexity" evidence="1">
    <location>
        <begin position="664"/>
        <end position="676"/>
    </location>
</feature>
<feature type="region of interest" description="Disordered" evidence="1">
    <location>
        <begin position="1"/>
        <end position="37"/>
    </location>
</feature>
<feature type="compositionally biased region" description="Polar residues" evidence="1">
    <location>
        <begin position="753"/>
        <end position="762"/>
    </location>
</feature>
<reference evidence="2" key="1">
    <citation type="journal article" date="2023" name="Mol. Phylogenet. Evol.">
        <title>Genome-scale phylogeny and comparative genomics of the fungal order Sordariales.</title>
        <authorList>
            <person name="Hensen N."/>
            <person name="Bonometti L."/>
            <person name="Westerberg I."/>
            <person name="Brannstrom I.O."/>
            <person name="Guillou S."/>
            <person name="Cros-Aarteil S."/>
            <person name="Calhoun S."/>
            <person name="Haridas S."/>
            <person name="Kuo A."/>
            <person name="Mondo S."/>
            <person name="Pangilinan J."/>
            <person name="Riley R."/>
            <person name="LaButti K."/>
            <person name="Andreopoulos B."/>
            <person name="Lipzen A."/>
            <person name="Chen C."/>
            <person name="Yan M."/>
            <person name="Daum C."/>
            <person name="Ng V."/>
            <person name="Clum A."/>
            <person name="Steindorff A."/>
            <person name="Ohm R.A."/>
            <person name="Martin F."/>
            <person name="Silar P."/>
            <person name="Natvig D.O."/>
            <person name="Lalanne C."/>
            <person name="Gautier V."/>
            <person name="Ament-Velasquez S.L."/>
            <person name="Kruys A."/>
            <person name="Hutchinson M.I."/>
            <person name="Powell A.J."/>
            <person name="Barry K."/>
            <person name="Miller A.N."/>
            <person name="Grigoriev I.V."/>
            <person name="Debuchy R."/>
            <person name="Gladieux P."/>
            <person name="Hiltunen Thoren M."/>
            <person name="Johannesson H."/>
        </authorList>
    </citation>
    <scope>NUCLEOTIDE SEQUENCE</scope>
    <source>
        <strain evidence="2">CBS 955.72</strain>
    </source>
</reference>
<protein>
    <submittedName>
        <fullName evidence="2">Uncharacterized protein</fullName>
    </submittedName>
</protein>
<accession>A0AAJ0HRX5</accession>
<sequence>MAPSLEPTASRPPSGVASPPQRISRSRTQSISSDRPSTIAYSFMSPPLSVSPEAAFIAASAASQIVTNDHDSHADAWYDQHGVEPSGETAMVSNAALQLVNNFLDQLLFNFLSIARSTSLSALRPAVSEVLKPKLAKDAINQADEELREYLGGDDEDLQATSSPSSPSDWDLELAWKRTRLRCMVYSSLGDMEEEDEDFYMESEHLETGAGDRPSEVVSPAVAIFLTSILEFMGEQALVVAGQASYHRLRVKFEKELKDGARSPADIADRVVVEELDMERVALDRTLGRLWRAWKKKIRSPGITTMDQRLSRSFSKDSMRGASGHLRSPSSVLAEPTVPETVPEPANEVESGLDEHKEDEVVQEPLEEHLFAAGIPLPIGDYDVDEIEVPGLACYSDDETEEDEDEELLPARPKSLVIFSAAGAFGLPTPTQSQPQTPIITSRKRSNSLPTPAAIPYSSKRQRLGDSEATFADPQSEDGQVPDGVSPEELSKDDQIADSEVQSPISYDTEVGSDVEEVATPPPRTVVQEATPVAARKSFDATHAEEEVEDEDDEVVIEEPQILMSSRVSISGRSISPAASEHGRPAAINTGLPVRTPSIHSARLIDVSNPRSPVLGGSRRSSADVTENIRQTTLSRNSGGRTPPIGEERMRRSPDSMSAFRSPAAIKSALSSSHSISEAEEIAGIDEAASPTSPTSTHSGAGTSLAVIPEPVSADPYNVNNQPIVPGAQSVFGSVARRNQAPPSPVRPVTKVTILSSTSSGTFFHEDKPESPRRGSAQSRSQDSPPRSVPSSVPPPPSVPERNAGRHATPPQTQPSTIGQVSVERVRTRSPSEPFPRNSESGGMATRQQHTSGSNSSTSTTRLKPVRTSEETTHSRDRDVARNFEELIQSDETIQYTLTPEGMRDMDSQSSRSITTGSPIIPVKTRKSEDARQNGERSRSSSVARPSDVKRSVSVTRSTSYPVPDGHRNNSITGSQTTPVARVTASASAKSRASPPQARDARLPRGESLAEFADFIRSTGPNGGSVAPASALRNAAGPIPISKSGIETGRASTAVSTGSVSRARLQAREAAVNSKDDNSDLIDFIRRGPPSNAGNPRIPRTVAPFRTTMDSDQLAAAVGGKAVDAQLRDFEVRSSQASTNAAENSMHSVPSSINSQSALLGRNKPLPGGNSRFGGMGDDDMPMPKRKTRRVRDPYAIDISDEEDEDEEDAAPKPQRRQQTQEESLMDFLRNVPPPAEPVIQPFVNTQAQNRPKKKASAPSLMARFTRRDSSQTGGNSSGSSSPRSPVTPMPTIAAAETRSTASRSGGGRGYTPIQVNIPPGADKYGVSSSYSNGPSAAYSKASAMMGDGPPPVNRRVPMKKFEPRDAVSVPARGTSELADFFKNSEPPPNLVSQYSPPPVGREDNKGFFTRRKKTSAA</sequence>
<dbReference type="EMBL" id="JAUIQD010000002">
    <property type="protein sequence ID" value="KAK3360315.1"/>
    <property type="molecule type" value="Genomic_DNA"/>
</dbReference>
<dbReference type="Proteomes" id="UP001275084">
    <property type="component" value="Unassembled WGS sequence"/>
</dbReference>
<feature type="compositionally biased region" description="Acidic residues" evidence="1">
    <location>
        <begin position="1199"/>
        <end position="1209"/>
    </location>
</feature>
<feature type="compositionally biased region" description="Polar residues" evidence="1">
    <location>
        <begin position="908"/>
        <end position="918"/>
    </location>
</feature>
<feature type="compositionally biased region" description="Polar residues" evidence="1">
    <location>
        <begin position="810"/>
        <end position="820"/>
    </location>
</feature>
<comment type="caution">
    <text evidence="2">The sequence shown here is derived from an EMBL/GenBank/DDBJ whole genome shotgun (WGS) entry which is preliminary data.</text>
</comment>